<feature type="compositionally biased region" description="Low complexity" evidence="3">
    <location>
        <begin position="709"/>
        <end position="730"/>
    </location>
</feature>
<feature type="compositionally biased region" description="Gly residues" evidence="3">
    <location>
        <begin position="642"/>
        <end position="651"/>
    </location>
</feature>
<evidence type="ECO:0000256" key="3">
    <source>
        <dbReference type="SAM" id="MobiDB-lite"/>
    </source>
</evidence>
<gene>
    <name evidence="5" type="ORF">N658DRAFT_414402</name>
</gene>
<organism evidence="5 6">
    <name type="scientific">Parathielavia hyrcaniae</name>
    <dbReference type="NCBI Taxonomy" id="113614"/>
    <lineage>
        <taxon>Eukaryota</taxon>
        <taxon>Fungi</taxon>
        <taxon>Dikarya</taxon>
        <taxon>Ascomycota</taxon>
        <taxon>Pezizomycotina</taxon>
        <taxon>Sordariomycetes</taxon>
        <taxon>Sordariomycetidae</taxon>
        <taxon>Sordariales</taxon>
        <taxon>Chaetomiaceae</taxon>
        <taxon>Parathielavia</taxon>
    </lineage>
</organism>
<keyword evidence="4" id="KW-1133">Transmembrane helix</keyword>
<dbReference type="InterPro" id="IPR015915">
    <property type="entry name" value="Kelch-typ_b-propeller"/>
</dbReference>
<evidence type="ECO:0000256" key="4">
    <source>
        <dbReference type="SAM" id="Phobius"/>
    </source>
</evidence>
<evidence type="ECO:0008006" key="7">
    <source>
        <dbReference type="Google" id="ProtNLM"/>
    </source>
</evidence>
<evidence type="ECO:0000313" key="6">
    <source>
        <dbReference type="Proteomes" id="UP001305647"/>
    </source>
</evidence>
<reference evidence="5" key="1">
    <citation type="journal article" date="2023" name="Mol. Phylogenet. Evol.">
        <title>Genome-scale phylogeny and comparative genomics of the fungal order Sordariales.</title>
        <authorList>
            <person name="Hensen N."/>
            <person name="Bonometti L."/>
            <person name="Westerberg I."/>
            <person name="Brannstrom I.O."/>
            <person name="Guillou S."/>
            <person name="Cros-Aarteil S."/>
            <person name="Calhoun S."/>
            <person name="Haridas S."/>
            <person name="Kuo A."/>
            <person name="Mondo S."/>
            <person name="Pangilinan J."/>
            <person name="Riley R."/>
            <person name="LaButti K."/>
            <person name="Andreopoulos B."/>
            <person name="Lipzen A."/>
            <person name="Chen C."/>
            <person name="Yan M."/>
            <person name="Daum C."/>
            <person name="Ng V."/>
            <person name="Clum A."/>
            <person name="Steindorff A."/>
            <person name="Ohm R.A."/>
            <person name="Martin F."/>
            <person name="Silar P."/>
            <person name="Natvig D.O."/>
            <person name="Lalanne C."/>
            <person name="Gautier V."/>
            <person name="Ament-Velasquez S.L."/>
            <person name="Kruys A."/>
            <person name="Hutchinson M.I."/>
            <person name="Powell A.J."/>
            <person name="Barry K."/>
            <person name="Miller A.N."/>
            <person name="Grigoriev I.V."/>
            <person name="Debuchy R."/>
            <person name="Gladieux P."/>
            <person name="Hiltunen Thoren M."/>
            <person name="Johannesson H."/>
        </authorList>
    </citation>
    <scope>NUCLEOTIDE SEQUENCE</scope>
    <source>
        <strain evidence="5">CBS 757.83</strain>
    </source>
</reference>
<feature type="region of interest" description="Disordered" evidence="3">
    <location>
        <begin position="629"/>
        <end position="691"/>
    </location>
</feature>
<feature type="compositionally biased region" description="Basic residues" evidence="3">
    <location>
        <begin position="797"/>
        <end position="807"/>
    </location>
</feature>
<accession>A0AAN6QA70</accession>
<protein>
    <recommendedName>
        <fullName evidence="7">Cell wall anchored protein</fullName>
    </recommendedName>
</protein>
<reference evidence="5" key="2">
    <citation type="submission" date="2023-05" db="EMBL/GenBank/DDBJ databases">
        <authorList>
            <consortium name="Lawrence Berkeley National Laboratory"/>
            <person name="Steindorff A."/>
            <person name="Hensen N."/>
            <person name="Bonometti L."/>
            <person name="Westerberg I."/>
            <person name="Brannstrom I.O."/>
            <person name="Guillou S."/>
            <person name="Cros-Aarteil S."/>
            <person name="Calhoun S."/>
            <person name="Haridas S."/>
            <person name="Kuo A."/>
            <person name="Mondo S."/>
            <person name="Pangilinan J."/>
            <person name="Riley R."/>
            <person name="Labutti K."/>
            <person name="Andreopoulos B."/>
            <person name="Lipzen A."/>
            <person name="Chen C."/>
            <person name="Yanf M."/>
            <person name="Daum C."/>
            <person name="Ng V."/>
            <person name="Clum A."/>
            <person name="Ohm R."/>
            <person name="Martin F."/>
            <person name="Silar P."/>
            <person name="Natvig D."/>
            <person name="Lalanne C."/>
            <person name="Gautier V."/>
            <person name="Ament-Velasquez S.L."/>
            <person name="Kruys A."/>
            <person name="Hutchinson M.I."/>
            <person name="Powell A.J."/>
            <person name="Barry K."/>
            <person name="Miller A.N."/>
            <person name="Grigoriev I.V."/>
            <person name="Debuchy R."/>
            <person name="Gladieux P."/>
            <person name="Thoren M.H."/>
            <person name="Johannesson H."/>
        </authorList>
    </citation>
    <scope>NUCLEOTIDE SEQUENCE</scope>
    <source>
        <strain evidence="5">CBS 757.83</strain>
    </source>
</reference>
<dbReference type="Gene3D" id="2.120.10.80">
    <property type="entry name" value="Kelch-type beta propeller"/>
    <property type="match status" value="1"/>
</dbReference>
<dbReference type="PANTHER" id="PTHR47435">
    <property type="entry name" value="KELCH REPEAT PROTEIN (AFU_ORTHOLOGUE AFUA_5G12780)"/>
    <property type="match status" value="1"/>
</dbReference>
<feature type="compositionally biased region" description="Low complexity" evidence="3">
    <location>
        <begin position="657"/>
        <end position="670"/>
    </location>
</feature>
<proteinExistence type="predicted"/>
<keyword evidence="4" id="KW-0812">Transmembrane</keyword>
<evidence type="ECO:0000256" key="2">
    <source>
        <dbReference type="ARBA" id="ARBA00023004"/>
    </source>
</evidence>
<feature type="transmembrane region" description="Helical" evidence="4">
    <location>
        <begin position="496"/>
        <end position="519"/>
    </location>
</feature>
<dbReference type="GO" id="GO:0019760">
    <property type="term" value="P:glucosinolate metabolic process"/>
    <property type="evidence" value="ECO:0007669"/>
    <property type="project" value="UniProtKB-ARBA"/>
</dbReference>
<dbReference type="SUPFAM" id="SSF50965">
    <property type="entry name" value="Galactose oxidase, central domain"/>
    <property type="match status" value="1"/>
</dbReference>
<evidence type="ECO:0000313" key="5">
    <source>
        <dbReference type="EMBL" id="KAK4106493.1"/>
    </source>
</evidence>
<keyword evidence="1" id="KW-0677">Repeat</keyword>
<dbReference type="Proteomes" id="UP001305647">
    <property type="component" value="Unassembled WGS sequence"/>
</dbReference>
<dbReference type="InterPro" id="IPR011043">
    <property type="entry name" value="Gal_Oxase/kelch_b-propeller"/>
</dbReference>
<keyword evidence="2" id="KW-0408">Iron</keyword>
<dbReference type="PANTHER" id="PTHR47435:SF4">
    <property type="entry name" value="KELCH REPEAT PROTEIN (AFU_ORTHOLOGUE AFUA_5G12780)"/>
    <property type="match status" value="1"/>
</dbReference>
<feature type="compositionally biased region" description="Polar residues" evidence="3">
    <location>
        <begin position="546"/>
        <end position="558"/>
    </location>
</feature>
<name>A0AAN6QA70_9PEZI</name>
<comment type="caution">
    <text evidence="5">The sequence shown here is derived from an EMBL/GenBank/DDBJ whole genome shotgun (WGS) entry which is preliminary data.</text>
</comment>
<feature type="region of interest" description="Disordered" evidence="3">
    <location>
        <begin position="470"/>
        <end position="490"/>
    </location>
</feature>
<evidence type="ECO:0000256" key="1">
    <source>
        <dbReference type="ARBA" id="ARBA00022737"/>
    </source>
</evidence>
<feature type="region of interest" description="Disordered" evidence="3">
    <location>
        <begin position="777"/>
        <end position="807"/>
    </location>
</feature>
<dbReference type="EMBL" id="MU863624">
    <property type="protein sequence ID" value="KAK4106493.1"/>
    <property type="molecule type" value="Genomic_DNA"/>
</dbReference>
<keyword evidence="4" id="KW-0472">Membrane</keyword>
<sequence>MIPSASGAVPLPAVWSGATDGWARTTRVPRPGRPLSLRISWLVLLLAFLNLSSALDPVENFCRRFGHQAAVIDRRLYIDGGFINYNPLSQYTTNYSNFGLHYHDLDTPGEKLMPQLYANLTKNTTIPSVNGGTLWADNVNKRFYLFGGEFYHQPPTQQYTLWSFDTIYNTWDSFGSPAQDDIAAVSYGAGVSVSETGEAYYYGGWRSNNTVPGWTGVPLAQAGLVKYSMDSNSWSMDSGPDSVGRAEGAMAFIPVGDGGMLVYFGGVQDPYGNGSWVGQPMESIFLFDVLSSKWYTQNASGTIPPMRRRFCAGATWAIDQSSYNIYLYGGVGMPPDTGGFDDVYVLTIPSFQWVKMYPTDGSLTGAYGHHSLSCNVIDGAQMMIIGGTFPTSDDCDVPDQYGVHNMDMGQQNEEKALWKIFVTNITQYAVPDPIIAVVGGSADGGATKTVPDAGFGNPDLSVLMTRKAHIPSRTPTRPPTPTVTPGKKDDHLSTGAIAGIAVGGAVALIFLALAVLTLIRRRRRLLDSQSQPKYPSASPHEWSPHATGSATYTHNSPHPHSLFLHHQGHHHHQHGNRDGNGYLTPAQHEPAELPVTPPPHFLQRGMTSSYLSPDGALYELVPGAAAAATASSSSLTVKTTVPGGGLSGPGGYDSPRGTGSEMGTGTSSSGNTGGEPHPHLHPSPAPPHTKIDSEGRVWVQVQHVSDMASSSHSRSLSSPPSSSIPAGRPSLKVSGGGGGGRQAGVIRAGFEWEQQQQQELGVSASFGGRVRLGEAQELSGELRREPPVGWDAGGHDGRRRHMTFYHP</sequence>
<feature type="region of interest" description="Disordered" evidence="3">
    <location>
        <begin position="705"/>
        <end position="742"/>
    </location>
</feature>
<keyword evidence="6" id="KW-1185">Reference proteome</keyword>
<dbReference type="AlphaFoldDB" id="A0AAN6QA70"/>
<feature type="region of interest" description="Disordered" evidence="3">
    <location>
        <begin position="527"/>
        <end position="607"/>
    </location>
</feature>